<evidence type="ECO:0000313" key="2">
    <source>
        <dbReference type="EMBL" id="BDS11556.1"/>
    </source>
</evidence>
<dbReference type="PANTHER" id="PTHR43547:SF2">
    <property type="entry name" value="HYBRID SIGNAL TRANSDUCTION HISTIDINE KINASE C"/>
    <property type="match status" value="1"/>
</dbReference>
<proteinExistence type="predicted"/>
<protein>
    <recommendedName>
        <fullName evidence="4">Two component regulator propeller</fullName>
    </recommendedName>
</protein>
<dbReference type="EMBL" id="AP026867">
    <property type="protein sequence ID" value="BDS11556.1"/>
    <property type="molecule type" value="Genomic_DNA"/>
</dbReference>
<organism evidence="2 3">
    <name type="scientific">Aureispira anguillae</name>
    <dbReference type="NCBI Taxonomy" id="2864201"/>
    <lineage>
        <taxon>Bacteria</taxon>
        <taxon>Pseudomonadati</taxon>
        <taxon>Bacteroidota</taxon>
        <taxon>Saprospiria</taxon>
        <taxon>Saprospirales</taxon>
        <taxon>Saprospiraceae</taxon>
        <taxon>Aureispira</taxon>
    </lineage>
</organism>
<dbReference type="AlphaFoldDB" id="A0A916DRZ0"/>
<accession>A0A916DRZ0</accession>
<dbReference type="InterPro" id="IPR011110">
    <property type="entry name" value="Reg_prop"/>
</dbReference>
<keyword evidence="1" id="KW-0597">Phosphoprotein</keyword>
<dbReference type="Pfam" id="PF07494">
    <property type="entry name" value="Reg_prop"/>
    <property type="match status" value="6"/>
</dbReference>
<name>A0A916DRZ0_9BACT</name>
<dbReference type="InterPro" id="IPR015943">
    <property type="entry name" value="WD40/YVTN_repeat-like_dom_sf"/>
</dbReference>
<evidence type="ECO:0008006" key="4">
    <source>
        <dbReference type="Google" id="ProtNLM"/>
    </source>
</evidence>
<reference evidence="2" key="1">
    <citation type="submission" date="2022-09" db="EMBL/GenBank/DDBJ databases">
        <title>Aureispira anguillicida sp. nov., isolated from Leptocephalus of Japanese eel Anguilla japonica.</title>
        <authorList>
            <person name="Yuasa K."/>
            <person name="Mekata T."/>
            <person name="Ikunari K."/>
        </authorList>
    </citation>
    <scope>NUCLEOTIDE SEQUENCE</scope>
    <source>
        <strain evidence="2">EL160426</strain>
    </source>
</reference>
<gene>
    <name evidence="2" type="ORF">AsAng_0022700</name>
</gene>
<dbReference type="KEGG" id="aup:AsAng_0022700"/>
<dbReference type="PANTHER" id="PTHR43547">
    <property type="entry name" value="TWO-COMPONENT HISTIDINE KINASE"/>
    <property type="match status" value="1"/>
</dbReference>
<evidence type="ECO:0000313" key="3">
    <source>
        <dbReference type="Proteomes" id="UP001060919"/>
    </source>
</evidence>
<dbReference type="RefSeq" id="WP_264792717.1">
    <property type="nucleotide sequence ID" value="NZ_AP026867.1"/>
</dbReference>
<keyword evidence="3" id="KW-1185">Reference proteome</keyword>
<dbReference type="Gene3D" id="2.130.10.10">
    <property type="entry name" value="YVTN repeat-like/Quinoprotein amine dehydrogenase"/>
    <property type="match status" value="4"/>
</dbReference>
<dbReference type="GO" id="GO:0000155">
    <property type="term" value="F:phosphorelay sensor kinase activity"/>
    <property type="evidence" value="ECO:0007669"/>
    <property type="project" value="TreeGrafter"/>
</dbReference>
<dbReference type="PROSITE" id="PS51257">
    <property type="entry name" value="PROKAR_LIPOPROTEIN"/>
    <property type="match status" value="1"/>
</dbReference>
<sequence length="348" mass="39228">MKCIFWIAIIFLSTSCKSKNRKINVAKPEHLTENNVPQIGQYITEIFEDSKGNIWFGTLEKGVAKYDGLTLSYFTQNDGLPSNTISSIVEDKKGTLWFGTHAGLSKYDGKSFINFTEKDGLCHLRISNLLLDSNDNFWIGTWGGVCQYDGTKFTNFLIPYAPVDTYLNEDTKDWVTEIMEDSKGNIWLGRDGYGASKYDGQKFVHFTKADGLYSNNVQEIQEDKNGNIWFGTRVAEKDHPDENKRFGKGGITRCNEKGCTHFPEIEGLNNSDTYAIYKDNSGNLWISTLNNGMYRYDGKAFKNYPIPIPIMSIMEDKNGKLWFGGAGGLYAIDTKGTIANITVKGPWK</sequence>
<dbReference type="Proteomes" id="UP001060919">
    <property type="component" value="Chromosome"/>
</dbReference>
<evidence type="ECO:0000256" key="1">
    <source>
        <dbReference type="ARBA" id="ARBA00022553"/>
    </source>
</evidence>
<dbReference type="SUPFAM" id="SSF63829">
    <property type="entry name" value="Calcium-dependent phosphotriesterase"/>
    <property type="match status" value="2"/>
</dbReference>